<dbReference type="SUPFAM" id="SSF56935">
    <property type="entry name" value="Porins"/>
    <property type="match status" value="1"/>
</dbReference>
<comment type="similarity">
    <text evidence="8 9">Belongs to the TonB-dependent receptor family.</text>
</comment>
<evidence type="ECO:0000259" key="11">
    <source>
        <dbReference type="Pfam" id="PF00593"/>
    </source>
</evidence>
<dbReference type="Gene3D" id="2.170.130.10">
    <property type="entry name" value="TonB-dependent receptor, plug domain"/>
    <property type="match status" value="1"/>
</dbReference>
<dbReference type="InterPro" id="IPR000531">
    <property type="entry name" value="Beta-barrel_TonB"/>
</dbReference>
<keyword evidence="6 8" id="KW-0472">Membrane</keyword>
<evidence type="ECO:0000259" key="12">
    <source>
        <dbReference type="Pfam" id="PF07715"/>
    </source>
</evidence>
<dbReference type="PROSITE" id="PS52016">
    <property type="entry name" value="TONB_DEPENDENT_REC_3"/>
    <property type="match status" value="1"/>
</dbReference>
<dbReference type="CDD" id="cd01347">
    <property type="entry name" value="ligand_gated_channel"/>
    <property type="match status" value="1"/>
</dbReference>
<evidence type="ECO:0000313" key="14">
    <source>
        <dbReference type="Proteomes" id="UP000198748"/>
    </source>
</evidence>
<keyword evidence="5 9" id="KW-0798">TonB box</keyword>
<dbReference type="InterPro" id="IPR036942">
    <property type="entry name" value="Beta-barrel_TonB_sf"/>
</dbReference>
<evidence type="ECO:0000256" key="2">
    <source>
        <dbReference type="ARBA" id="ARBA00022448"/>
    </source>
</evidence>
<dbReference type="Gene3D" id="2.40.170.20">
    <property type="entry name" value="TonB-dependent receptor, beta-barrel domain"/>
    <property type="match status" value="1"/>
</dbReference>
<dbReference type="InterPro" id="IPR037066">
    <property type="entry name" value="Plug_dom_sf"/>
</dbReference>
<evidence type="ECO:0000256" key="4">
    <source>
        <dbReference type="ARBA" id="ARBA00022692"/>
    </source>
</evidence>
<dbReference type="GO" id="GO:0015344">
    <property type="term" value="F:siderophore uptake transmembrane transporter activity"/>
    <property type="evidence" value="ECO:0007669"/>
    <property type="project" value="TreeGrafter"/>
</dbReference>
<dbReference type="Pfam" id="PF07715">
    <property type="entry name" value="Plug"/>
    <property type="match status" value="1"/>
</dbReference>
<dbReference type="Proteomes" id="UP000198748">
    <property type="component" value="Unassembled WGS sequence"/>
</dbReference>
<keyword evidence="14" id="KW-1185">Reference proteome</keyword>
<keyword evidence="4 8" id="KW-0812">Transmembrane</keyword>
<dbReference type="EMBL" id="FNAN01000017">
    <property type="protein sequence ID" value="SDG28498.1"/>
    <property type="molecule type" value="Genomic_DNA"/>
</dbReference>
<dbReference type="AlphaFoldDB" id="A0A1G7SZV9"/>
<dbReference type="Pfam" id="PF00593">
    <property type="entry name" value="TonB_dep_Rec_b-barrel"/>
    <property type="match status" value="1"/>
</dbReference>
<evidence type="ECO:0000256" key="3">
    <source>
        <dbReference type="ARBA" id="ARBA00022452"/>
    </source>
</evidence>
<dbReference type="InterPro" id="IPR012910">
    <property type="entry name" value="Plug_dom"/>
</dbReference>
<gene>
    <name evidence="13" type="ORF">SAMN04487996_11739</name>
</gene>
<evidence type="ECO:0000256" key="6">
    <source>
        <dbReference type="ARBA" id="ARBA00023136"/>
    </source>
</evidence>
<dbReference type="PANTHER" id="PTHR30069">
    <property type="entry name" value="TONB-DEPENDENT OUTER MEMBRANE RECEPTOR"/>
    <property type="match status" value="1"/>
</dbReference>
<dbReference type="GO" id="GO:0044718">
    <property type="term" value="P:siderophore transmembrane transport"/>
    <property type="evidence" value="ECO:0007669"/>
    <property type="project" value="TreeGrafter"/>
</dbReference>
<evidence type="ECO:0000256" key="9">
    <source>
        <dbReference type="RuleBase" id="RU003357"/>
    </source>
</evidence>
<evidence type="ECO:0000256" key="10">
    <source>
        <dbReference type="SAM" id="SignalP"/>
    </source>
</evidence>
<dbReference type="PANTHER" id="PTHR30069:SF42">
    <property type="entry name" value="FERRIC AEROBACTIN RECEPTOR"/>
    <property type="match status" value="1"/>
</dbReference>
<accession>A0A1G7SZV9</accession>
<evidence type="ECO:0000256" key="1">
    <source>
        <dbReference type="ARBA" id="ARBA00004571"/>
    </source>
</evidence>
<dbReference type="GO" id="GO:0009279">
    <property type="term" value="C:cell outer membrane"/>
    <property type="evidence" value="ECO:0007669"/>
    <property type="project" value="UniProtKB-SubCell"/>
</dbReference>
<dbReference type="Gene3D" id="2.60.40.1120">
    <property type="entry name" value="Carboxypeptidase-like, regulatory domain"/>
    <property type="match status" value="1"/>
</dbReference>
<sequence length="879" mass="96275">MKPLRTRSHNRLPINALLFFSLLLAGQMAFAQQSVLDKKVSLHFKQTSLSAILESIEKQTGASFSYSADQLDTRKKYSIEAESKALSTVLEELLGNAARGMKVRGEQIMIQPLTKTGRGSVKGKVQTPDGKPVEFANVLVKGTGKGAQTDENGHFIINDIPEGEHSLLVQHLGFTSADQPFTVQTGEQTALPPVTVQEGDKNLNEVVVSAGRVRESLNSVPASIAVLKAKEIQEQATINNSIAAILGNTIPGLGMPNNKATNTGQTLRGRSLLVLVDGIPQSTPLMNGNRDIRSIDPAVLERIEVVKGATAIYGNGAGGGLINYITRKPTENKAIGGITQLGTHGNVFHMADTPGYRISQMLQGKINKFSYVVSGLLDRTGVYKDGEGEVISTSNGLGETRLYNAYTKLFYDFNANNELEFAFNLFSSRQYTKYVNKPGVYGETPTIAVPGVSPGEAEGTPFNYNLSLRYQRRELWGKTSMDVTAYVNGFESMNAYTASTTGWYGPGQTQITSRKKGLRANFYTPFNVNPSFGGGVTYGIDILGDVTNQVLTDGRVYVPDMNMTSIAPYAQVKLEILKDLTLKTGARFENIGIDVKDYSTLAKGPNGEGAVAVKGGKLDYKALNMNAGLRYSKYSLFNPFFNFSQAFGISELGRILRSATTNTIANLNTKPIIVNNYEAGFSSQYKFVQFTAAYFVSTSKLGADMVTVNGVMTPLRLPEEIKGYEFTLDFQPMDNLSFGGSYSYVEGKADQNDNGNFDDAEDRYLTGARITPPKATAFVKYQPTDKLNLNLFWVYSGNRKRFDKQANGKYGNGEGPVDAYDLFNLNASYEFSKHIRAAVGIENLFNKTYFNTVNLFSGQDLEYTRGNGARFSLNLYYNF</sequence>
<dbReference type="STRING" id="659014.SAMN04487996_11739"/>
<keyword evidence="2 8" id="KW-0813">Transport</keyword>
<evidence type="ECO:0000313" key="13">
    <source>
        <dbReference type="EMBL" id="SDG28498.1"/>
    </source>
</evidence>
<dbReference type="InterPro" id="IPR008969">
    <property type="entry name" value="CarboxyPept-like_regulatory"/>
</dbReference>
<evidence type="ECO:0000256" key="8">
    <source>
        <dbReference type="PROSITE-ProRule" id="PRU01360"/>
    </source>
</evidence>
<keyword evidence="7 8" id="KW-0998">Cell outer membrane</keyword>
<dbReference type="Pfam" id="PF13715">
    <property type="entry name" value="CarbopepD_reg_2"/>
    <property type="match status" value="1"/>
</dbReference>
<dbReference type="SUPFAM" id="SSF49464">
    <property type="entry name" value="Carboxypeptidase regulatory domain-like"/>
    <property type="match status" value="1"/>
</dbReference>
<feature type="domain" description="TonB-dependent receptor plug" evidence="12">
    <location>
        <begin position="217"/>
        <end position="320"/>
    </location>
</feature>
<feature type="domain" description="TonB-dependent receptor-like beta-barrel" evidence="11">
    <location>
        <begin position="403"/>
        <end position="844"/>
    </location>
</feature>
<reference evidence="14" key="1">
    <citation type="submission" date="2016-10" db="EMBL/GenBank/DDBJ databases">
        <authorList>
            <person name="Varghese N."/>
            <person name="Submissions S."/>
        </authorList>
    </citation>
    <scope>NUCLEOTIDE SEQUENCE [LARGE SCALE GENOMIC DNA]</scope>
    <source>
        <strain evidence="14">DSM 25329</strain>
    </source>
</reference>
<dbReference type="RefSeq" id="WP_229212862.1">
    <property type="nucleotide sequence ID" value="NZ_FNAN01000017.1"/>
</dbReference>
<feature type="chain" id="PRO_5011568898" evidence="10">
    <location>
        <begin position="32"/>
        <end position="879"/>
    </location>
</feature>
<proteinExistence type="inferred from homology"/>
<dbReference type="InterPro" id="IPR039426">
    <property type="entry name" value="TonB-dep_rcpt-like"/>
</dbReference>
<organism evidence="13 14">
    <name type="scientific">Dyadobacter soli</name>
    <dbReference type="NCBI Taxonomy" id="659014"/>
    <lineage>
        <taxon>Bacteria</taxon>
        <taxon>Pseudomonadati</taxon>
        <taxon>Bacteroidota</taxon>
        <taxon>Cytophagia</taxon>
        <taxon>Cytophagales</taxon>
        <taxon>Spirosomataceae</taxon>
        <taxon>Dyadobacter</taxon>
    </lineage>
</organism>
<name>A0A1G7SZV9_9BACT</name>
<feature type="signal peptide" evidence="10">
    <location>
        <begin position="1"/>
        <end position="31"/>
    </location>
</feature>
<keyword evidence="3 8" id="KW-1134">Transmembrane beta strand</keyword>
<protein>
    <submittedName>
        <fullName evidence="13">Iron complex outermembrane recepter protein</fullName>
    </submittedName>
</protein>
<evidence type="ECO:0000256" key="5">
    <source>
        <dbReference type="ARBA" id="ARBA00023077"/>
    </source>
</evidence>
<evidence type="ECO:0000256" key="7">
    <source>
        <dbReference type="ARBA" id="ARBA00023237"/>
    </source>
</evidence>
<keyword evidence="10" id="KW-0732">Signal</keyword>
<comment type="subcellular location">
    <subcellularLocation>
        <location evidence="1 8">Cell outer membrane</location>
        <topology evidence="1 8">Multi-pass membrane protein</topology>
    </subcellularLocation>
</comment>